<keyword evidence="3 6" id="KW-0067">ATP-binding</keyword>
<evidence type="ECO:0000313" key="6">
    <source>
        <dbReference type="EMBL" id="MBH5396293.1"/>
    </source>
</evidence>
<dbReference type="InterPro" id="IPR027417">
    <property type="entry name" value="P-loop_NTPase"/>
</dbReference>
<dbReference type="InterPro" id="IPR028350">
    <property type="entry name" value="DNAC/IstB-like"/>
</dbReference>
<dbReference type="SMART" id="SM00382">
    <property type="entry name" value="AAA"/>
    <property type="match status" value="1"/>
</dbReference>
<organism evidence="6 7">
    <name type="scientific">Bradyrhizobium agreste</name>
    <dbReference type="NCBI Taxonomy" id="2751811"/>
    <lineage>
        <taxon>Bacteria</taxon>
        <taxon>Pseudomonadati</taxon>
        <taxon>Pseudomonadota</taxon>
        <taxon>Alphaproteobacteria</taxon>
        <taxon>Hyphomicrobiales</taxon>
        <taxon>Nitrobacteraceae</taxon>
        <taxon>Bradyrhizobium</taxon>
    </lineage>
</organism>
<dbReference type="CDD" id="cd00009">
    <property type="entry name" value="AAA"/>
    <property type="match status" value="1"/>
</dbReference>
<dbReference type="NCBIfam" id="NF038214">
    <property type="entry name" value="IS21_help_AAA"/>
    <property type="match status" value="1"/>
</dbReference>
<dbReference type="PANTHER" id="PTHR30050:SF4">
    <property type="entry name" value="ATP-BINDING PROTEIN RV3427C IN INSERTION SEQUENCE-RELATED"/>
    <property type="match status" value="1"/>
</dbReference>
<dbReference type="Gene3D" id="3.40.50.300">
    <property type="entry name" value="P-loop containing nucleotide triphosphate hydrolases"/>
    <property type="match status" value="1"/>
</dbReference>
<dbReference type="Proteomes" id="UP000807370">
    <property type="component" value="Unassembled WGS sequence"/>
</dbReference>
<gene>
    <name evidence="6" type="ORF">HZZ13_00430</name>
</gene>
<reference evidence="6 7" key="1">
    <citation type="submission" date="2020-07" db="EMBL/GenBank/DDBJ databases">
        <title>Bradyrhizobium diversity isolated from nodules of indigenous legumes of Western Australia.</title>
        <authorList>
            <person name="Klepa M.S."/>
        </authorList>
    </citation>
    <scope>NUCLEOTIDE SEQUENCE [LARGE SCALE GENOMIC DNA]</scope>
    <source>
        <strain evidence="6 7">CNPSo 4010</strain>
    </source>
</reference>
<feature type="compositionally biased region" description="Polar residues" evidence="4">
    <location>
        <begin position="256"/>
        <end position="276"/>
    </location>
</feature>
<dbReference type="PIRSF" id="PIRSF003073">
    <property type="entry name" value="DNAC_TnpB_IstB"/>
    <property type="match status" value="1"/>
</dbReference>
<accession>A0ABS0PGN4</accession>
<dbReference type="EMBL" id="JACCHP010000001">
    <property type="protein sequence ID" value="MBH5396293.1"/>
    <property type="molecule type" value="Genomic_DNA"/>
</dbReference>
<dbReference type="Pfam" id="PF01695">
    <property type="entry name" value="IstB_IS21"/>
    <property type="match status" value="1"/>
</dbReference>
<dbReference type="GO" id="GO:0005524">
    <property type="term" value="F:ATP binding"/>
    <property type="evidence" value="ECO:0007669"/>
    <property type="project" value="UniProtKB-KW"/>
</dbReference>
<protein>
    <submittedName>
        <fullName evidence="6">ATP-binding protein</fullName>
    </submittedName>
</protein>
<comment type="similarity">
    <text evidence="1">Belongs to the IS21/IS1162 putative ATP-binding protein family.</text>
</comment>
<evidence type="ECO:0000259" key="5">
    <source>
        <dbReference type="SMART" id="SM00382"/>
    </source>
</evidence>
<dbReference type="RefSeq" id="WP_246504265.1">
    <property type="nucleotide sequence ID" value="NZ_JACCHP010000001.1"/>
</dbReference>
<keyword evidence="2" id="KW-0547">Nucleotide-binding</keyword>
<feature type="region of interest" description="Disordered" evidence="4">
    <location>
        <begin position="242"/>
        <end position="276"/>
    </location>
</feature>
<dbReference type="InterPro" id="IPR047661">
    <property type="entry name" value="IstB"/>
</dbReference>
<sequence length="276" mass="31510">MLTHPTLDQMQALGLAGMAGAYRQLAEQDNAADLSRDEWLGLMLDREAAMRADRRLTNRLAAAKLRFVDACIEDVDFASRRGLDRRNTLQLAQGAWLKAHENFIITGLTGTGKTWLACAFGRQAARLDHSVLYLRMPRLFVDLAMARLDGRFPRLIDKLARVQLLILDDWGTHTLNDQQRLDLLEIFEERYRRKSTLITAQLPVAQWHDMIGEPTIADAILDRIIHNSHRIALEGDSMRRKKAARPFDRRRKQRNEYQLTSTTRQPKASAATLSAI</sequence>
<dbReference type="PANTHER" id="PTHR30050">
    <property type="entry name" value="CHROMOSOMAL REPLICATION INITIATOR PROTEIN DNAA"/>
    <property type="match status" value="1"/>
</dbReference>
<evidence type="ECO:0000313" key="7">
    <source>
        <dbReference type="Proteomes" id="UP000807370"/>
    </source>
</evidence>
<feature type="domain" description="AAA+ ATPase" evidence="5">
    <location>
        <begin position="99"/>
        <end position="232"/>
    </location>
</feature>
<name>A0ABS0PGN4_9BRAD</name>
<evidence type="ECO:0000256" key="2">
    <source>
        <dbReference type="ARBA" id="ARBA00022741"/>
    </source>
</evidence>
<proteinExistence type="inferred from homology"/>
<feature type="compositionally biased region" description="Basic residues" evidence="4">
    <location>
        <begin position="242"/>
        <end position="253"/>
    </location>
</feature>
<dbReference type="InterPro" id="IPR002611">
    <property type="entry name" value="IstB_ATP-bd"/>
</dbReference>
<evidence type="ECO:0000256" key="4">
    <source>
        <dbReference type="SAM" id="MobiDB-lite"/>
    </source>
</evidence>
<keyword evidence="7" id="KW-1185">Reference proteome</keyword>
<comment type="caution">
    <text evidence="6">The sequence shown here is derived from an EMBL/GenBank/DDBJ whole genome shotgun (WGS) entry which is preliminary data.</text>
</comment>
<evidence type="ECO:0000256" key="1">
    <source>
        <dbReference type="ARBA" id="ARBA00008059"/>
    </source>
</evidence>
<dbReference type="InterPro" id="IPR003593">
    <property type="entry name" value="AAA+_ATPase"/>
</dbReference>
<dbReference type="SUPFAM" id="SSF52540">
    <property type="entry name" value="P-loop containing nucleoside triphosphate hydrolases"/>
    <property type="match status" value="1"/>
</dbReference>
<evidence type="ECO:0000256" key="3">
    <source>
        <dbReference type="ARBA" id="ARBA00022840"/>
    </source>
</evidence>